<organism evidence="7 8">
    <name type="scientific">Flemingia macrophylla</name>
    <dbReference type="NCBI Taxonomy" id="520843"/>
    <lineage>
        <taxon>Eukaryota</taxon>
        <taxon>Viridiplantae</taxon>
        <taxon>Streptophyta</taxon>
        <taxon>Embryophyta</taxon>
        <taxon>Tracheophyta</taxon>
        <taxon>Spermatophyta</taxon>
        <taxon>Magnoliopsida</taxon>
        <taxon>eudicotyledons</taxon>
        <taxon>Gunneridae</taxon>
        <taxon>Pentapetalae</taxon>
        <taxon>rosids</taxon>
        <taxon>fabids</taxon>
        <taxon>Fabales</taxon>
        <taxon>Fabaceae</taxon>
        <taxon>Papilionoideae</taxon>
        <taxon>50 kb inversion clade</taxon>
        <taxon>NPAAA clade</taxon>
        <taxon>indigoferoid/millettioid clade</taxon>
        <taxon>Phaseoleae</taxon>
        <taxon>Flemingia</taxon>
    </lineage>
</organism>
<gene>
    <name evidence="7" type="ORF">Fmac_005942</name>
</gene>
<dbReference type="InterPro" id="IPR015300">
    <property type="entry name" value="DNA-bd_pseudobarrel_sf"/>
</dbReference>
<keyword evidence="8" id="KW-1185">Reference proteome</keyword>
<comment type="caution">
    <text evidence="7">The sequence shown here is derived from an EMBL/GenBank/DDBJ whole genome shotgun (WGS) entry which is preliminary data.</text>
</comment>
<dbReference type="GO" id="GO:0005634">
    <property type="term" value="C:nucleus"/>
    <property type="evidence" value="ECO:0007669"/>
    <property type="project" value="UniProtKB-SubCell"/>
</dbReference>
<dbReference type="PROSITE" id="PS50863">
    <property type="entry name" value="B3"/>
    <property type="match status" value="1"/>
</dbReference>
<evidence type="ECO:0000256" key="1">
    <source>
        <dbReference type="ARBA" id="ARBA00004123"/>
    </source>
</evidence>
<accession>A0ABD1NAD4</accession>
<dbReference type="EMBL" id="JBGMDY010000002">
    <property type="protein sequence ID" value="KAL2344657.1"/>
    <property type="molecule type" value="Genomic_DNA"/>
</dbReference>
<dbReference type="AlphaFoldDB" id="A0ABD1NAD4"/>
<dbReference type="InterPro" id="IPR044837">
    <property type="entry name" value="REM16-like"/>
</dbReference>
<keyword evidence="4" id="KW-0804">Transcription</keyword>
<dbReference type="GO" id="GO:0003677">
    <property type="term" value="F:DNA binding"/>
    <property type="evidence" value="ECO:0007669"/>
    <property type="project" value="UniProtKB-KW"/>
</dbReference>
<keyword evidence="3" id="KW-0238">DNA-binding</keyword>
<dbReference type="Gene3D" id="2.40.330.10">
    <property type="entry name" value="DNA-binding pseudobarrel domain"/>
    <property type="match status" value="1"/>
</dbReference>
<dbReference type="CDD" id="cd10017">
    <property type="entry name" value="B3_DNA"/>
    <property type="match status" value="1"/>
</dbReference>
<dbReference type="SMART" id="SM01019">
    <property type="entry name" value="B3"/>
    <property type="match status" value="1"/>
</dbReference>
<evidence type="ECO:0000256" key="2">
    <source>
        <dbReference type="ARBA" id="ARBA00023015"/>
    </source>
</evidence>
<dbReference type="PANTHER" id="PTHR31391">
    <property type="entry name" value="B3 DOMAIN-CONTAINING PROTEIN OS11G0197600-RELATED"/>
    <property type="match status" value="1"/>
</dbReference>
<dbReference type="Pfam" id="PF02362">
    <property type="entry name" value="B3"/>
    <property type="match status" value="1"/>
</dbReference>
<evidence type="ECO:0000313" key="7">
    <source>
        <dbReference type="EMBL" id="KAL2344657.1"/>
    </source>
</evidence>
<evidence type="ECO:0000259" key="6">
    <source>
        <dbReference type="PROSITE" id="PS50863"/>
    </source>
</evidence>
<dbReference type="PANTHER" id="PTHR31391:SF64">
    <property type="entry name" value="B3 DOMAIN-CONTAINING PROTEIN OS06G0112300"/>
    <property type="match status" value="1"/>
</dbReference>
<name>A0ABD1NAD4_9FABA</name>
<dbReference type="SUPFAM" id="SSF101936">
    <property type="entry name" value="DNA-binding pseudobarrel domain"/>
    <property type="match status" value="1"/>
</dbReference>
<evidence type="ECO:0000256" key="4">
    <source>
        <dbReference type="ARBA" id="ARBA00023163"/>
    </source>
</evidence>
<feature type="domain" description="TF-B3" evidence="6">
    <location>
        <begin position="81"/>
        <end position="147"/>
    </location>
</feature>
<evidence type="ECO:0000256" key="3">
    <source>
        <dbReference type="ARBA" id="ARBA00023125"/>
    </source>
</evidence>
<evidence type="ECO:0000256" key="5">
    <source>
        <dbReference type="ARBA" id="ARBA00023242"/>
    </source>
</evidence>
<keyword evidence="5" id="KW-0539">Nucleus</keyword>
<proteinExistence type="predicted"/>
<comment type="subcellular location">
    <subcellularLocation>
        <location evidence="1">Nucleus</location>
    </subcellularLocation>
</comment>
<sequence length="171" mass="19135">MSSSRSSGRVASGRAALENRVSLALVPNPTTNLKWDEVKPLSGKPYYEHVLSPSNLSPRYQMGPSSNILLELPSHEVPTNTILTYGGKSWELVYNGQSNRQQKTFTSTGWKKFAVDNCLKVGDACIFELIESSDKKIIFQVQILRSDIPSKFLLENEKLRGQISEMPIVFD</sequence>
<dbReference type="InterPro" id="IPR003340">
    <property type="entry name" value="B3_DNA-bd"/>
</dbReference>
<dbReference type="Proteomes" id="UP001603857">
    <property type="component" value="Unassembled WGS sequence"/>
</dbReference>
<protein>
    <recommendedName>
        <fullName evidence="6">TF-B3 domain-containing protein</fullName>
    </recommendedName>
</protein>
<reference evidence="7 8" key="1">
    <citation type="submission" date="2024-08" db="EMBL/GenBank/DDBJ databases">
        <title>Insights into the chromosomal genome structure of Flemingia macrophylla.</title>
        <authorList>
            <person name="Ding Y."/>
            <person name="Zhao Y."/>
            <person name="Bi W."/>
            <person name="Wu M."/>
            <person name="Zhao G."/>
            <person name="Gong Y."/>
            <person name="Li W."/>
            <person name="Zhang P."/>
        </authorList>
    </citation>
    <scope>NUCLEOTIDE SEQUENCE [LARGE SCALE GENOMIC DNA]</scope>
    <source>
        <strain evidence="7">DYQJB</strain>
        <tissue evidence="7">Leaf</tissue>
    </source>
</reference>
<evidence type="ECO:0000313" key="8">
    <source>
        <dbReference type="Proteomes" id="UP001603857"/>
    </source>
</evidence>
<keyword evidence="2" id="KW-0805">Transcription regulation</keyword>